<organism evidence="1 2">
    <name type="scientific">Bauhinia variegata</name>
    <name type="common">Purple orchid tree</name>
    <name type="synonym">Phanera variegata</name>
    <dbReference type="NCBI Taxonomy" id="167791"/>
    <lineage>
        <taxon>Eukaryota</taxon>
        <taxon>Viridiplantae</taxon>
        <taxon>Streptophyta</taxon>
        <taxon>Embryophyta</taxon>
        <taxon>Tracheophyta</taxon>
        <taxon>Spermatophyta</taxon>
        <taxon>Magnoliopsida</taxon>
        <taxon>eudicotyledons</taxon>
        <taxon>Gunneridae</taxon>
        <taxon>Pentapetalae</taxon>
        <taxon>rosids</taxon>
        <taxon>fabids</taxon>
        <taxon>Fabales</taxon>
        <taxon>Fabaceae</taxon>
        <taxon>Cercidoideae</taxon>
        <taxon>Cercideae</taxon>
        <taxon>Bauhiniinae</taxon>
        <taxon>Bauhinia</taxon>
    </lineage>
</organism>
<dbReference type="EMBL" id="CM039439">
    <property type="protein sequence ID" value="KAI4296709.1"/>
    <property type="molecule type" value="Genomic_DNA"/>
</dbReference>
<evidence type="ECO:0000313" key="2">
    <source>
        <dbReference type="Proteomes" id="UP000828941"/>
    </source>
</evidence>
<gene>
    <name evidence="1" type="ORF">L6164_036647</name>
</gene>
<protein>
    <submittedName>
        <fullName evidence="1">Uncharacterized protein</fullName>
    </submittedName>
</protein>
<proteinExistence type="predicted"/>
<comment type="caution">
    <text evidence="1">The sequence shown here is derived from an EMBL/GenBank/DDBJ whole genome shotgun (WGS) entry which is preliminary data.</text>
</comment>
<sequence length="395" mass="42666">MAARFLLHEVSDLCLAKPALRSLSVTNTVADALSALKRLDESYLSVWSCHHSSLKAESSPQEGGKAEDCRCIGRVCMLDIICFLCKPENLSSPATALQSPISVLIPNNLELVRHLEPNASFLEAIDHMLEGVQNLVIRIENRISARKKLSSLDSTLHNNNLGYCWVTQEDVIRNLLNSIGLFSPIAGNPINSLGVIDTNNLLAVYYDDPASSALDLIAESLVDQSSVAIVDTEGKLIGEISPFTLNSCDEGVSAAIATLSAGDLMAYIDCGGPPDELVQLVKERLEEQNLGAAVELLGEESSGLTSWSSFSSSTSSDEEFNSMKSGKHVGYSARLVRRAEAIVCYPWSSLVAVIVQAIAHRVSYVWVVEEDGTLTGVVTFAGILKVFREHLNSLS</sequence>
<keyword evidence="2" id="KW-1185">Reference proteome</keyword>
<accession>A0ACB9KHK3</accession>
<reference evidence="1 2" key="1">
    <citation type="journal article" date="2022" name="DNA Res.">
        <title>Chromosomal-level genome assembly of the orchid tree Bauhinia variegata (Leguminosae; Cercidoideae) supports the allotetraploid origin hypothesis of Bauhinia.</title>
        <authorList>
            <person name="Zhong Y."/>
            <person name="Chen Y."/>
            <person name="Zheng D."/>
            <person name="Pang J."/>
            <person name="Liu Y."/>
            <person name="Luo S."/>
            <person name="Meng S."/>
            <person name="Qian L."/>
            <person name="Wei D."/>
            <person name="Dai S."/>
            <person name="Zhou R."/>
        </authorList>
    </citation>
    <scope>NUCLEOTIDE SEQUENCE [LARGE SCALE GENOMIC DNA]</scope>
    <source>
        <strain evidence="1">BV-YZ2020</strain>
    </source>
</reference>
<name>A0ACB9KHK3_BAUVA</name>
<evidence type="ECO:0000313" key="1">
    <source>
        <dbReference type="EMBL" id="KAI4296709.1"/>
    </source>
</evidence>
<dbReference type="Proteomes" id="UP000828941">
    <property type="component" value="Chromosome 14"/>
</dbReference>